<dbReference type="PIRSF" id="PIRSF000410">
    <property type="entry name" value="CheR"/>
    <property type="match status" value="1"/>
</dbReference>
<feature type="binding site" evidence="6">
    <location>
        <begin position="199"/>
        <end position="200"/>
    </location>
    <ligand>
        <name>S-adenosyl-L-methionine</name>
        <dbReference type="ChEBI" id="CHEBI:59789"/>
    </ligand>
</feature>
<feature type="binding site" evidence="6">
    <location>
        <begin position="217"/>
        <end position="218"/>
    </location>
    <ligand>
        <name>S-adenosyl-L-methionine</name>
        <dbReference type="ChEBI" id="CHEBI:59789"/>
    </ligand>
</feature>
<evidence type="ECO:0000256" key="3">
    <source>
        <dbReference type="ARBA" id="ARBA00022679"/>
    </source>
</evidence>
<gene>
    <name evidence="8" type="primary">cheR_2</name>
    <name evidence="9" type="ORF">EV682_11168</name>
    <name evidence="8" type="ORF">NCTC11159_02866</name>
</gene>
<evidence type="ECO:0000256" key="5">
    <source>
        <dbReference type="PIRNR" id="PIRNR000410"/>
    </source>
</evidence>
<dbReference type="AlphaFoldDB" id="A0A377QAD5"/>
<accession>A0A377QAD5</accession>
<dbReference type="RefSeq" id="WP_115227966.1">
    <property type="nucleotide sequence ID" value="NZ_CAWOLO010000011.1"/>
</dbReference>
<dbReference type="CDD" id="cd02440">
    <property type="entry name" value="AdoMet_MTases"/>
    <property type="match status" value="1"/>
</dbReference>
<dbReference type="EMBL" id="SMBT01000011">
    <property type="protein sequence ID" value="TCU83705.1"/>
    <property type="molecule type" value="Genomic_DNA"/>
</dbReference>
<keyword evidence="2 5" id="KW-0489">Methyltransferase</keyword>
<dbReference type="EC" id="2.1.1.80" evidence="5"/>
<dbReference type="EMBL" id="UGHR01000001">
    <property type="protein sequence ID" value="STQ91787.1"/>
    <property type="molecule type" value="Genomic_DNA"/>
</dbReference>
<evidence type="ECO:0000313" key="11">
    <source>
        <dbReference type="Proteomes" id="UP000295794"/>
    </source>
</evidence>
<dbReference type="PRINTS" id="PR00996">
    <property type="entry name" value="CHERMTFRASE"/>
</dbReference>
<protein>
    <recommendedName>
        <fullName evidence="5">Chemotaxis protein methyltransferase</fullName>
        <ecNumber evidence="5">2.1.1.80</ecNumber>
    </recommendedName>
</protein>
<dbReference type="Gene3D" id="3.40.50.150">
    <property type="entry name" value="Vaccinia Virus protein VP39"/>
    <property type="match status" value="1"/>
</dbReference>
<dbReference type="PANTHER" id="PTHR24422">
    <property type="entry name" value="CHEMOTAXIS PROTEIN METHYLTRANSFERASE"/>
    <property type="match status" value="1"/>
</dbReference>
<keyword evidence="11" id="KW-1185">Reference proteome</keyword>
<dbReference type="InterPro" id="IPR026024">
    <property type="entry name" value="Chemotaxis_MeTrfase_CheR"/>
</dbReference>
<dbReference type="Gene3D" id="1.10.155.10">
    <property type="entry name" value="Chemotaxis receptor methyltransferase CheR, N-terminal domain"/>
    <property type="match status" value="1"/>
</dbReference>
<dbReference type="InterPro" id="IPR022642">
    <property type="entry name" value="CheR_C"/>
</dbReference>
<dbReference type="Proteomes" id="UP000255108">
    <property type="component" value="Unassembled WGS sequence"/>
</dbReference>
<dbReference type="InterPro" id="IPR036804">
    <property type="entry name" value="CheR_N_sf"/>
</dbReference>
<keyword evidence="3 5" id="KW-0808">Transferase</keyword>
<feature type="binding site" evidence="6">
    <location>
        <position position="144"/>
    </location>
    <ligand>
        <name>S-adenosyl-L-methionine</name>
        <dbReference type="ChEBI" id="CHEBI:59789"/>
    </ligand>
</feature>
<evidence type="ECO:0000256" key="6">
    <source>
        <dbReference type="PIRSR" id="PIRSR000410-1"/>
    </source>
</evidence>
<feature type="binding site" evidence="6">
    <location>
        <position position="86"/>
    </location>
    <ligand>
        <name>S-adenosyl-L-methionine</name>
        <dbReference type="ChEBI" id="CHEBI:59789"/>
    </ligand>
</feature>
<dbReference type="PROSITE" id="PS50123">
    <property type="entry name" value="CHER"/>
    <property type="match status" value="1"/>
</dbReference>
<evidence type="ECO:0000313" key="9">
    <source>
        <dbReference type="EMBL" id="TCU83705.1"/>
    </source>
</evidence>
<evidence type="ECO:0000259" key="7">
    <source>
        <dbReference type="PROSITE" id="PS50123"/>
    </source>
</evidence>
<evidence type="ECO:0000256" key="4">
    <source>
        <dbReference type="ARBA" id="ARBA00022691"/>
    </source>
</evidence>
<dbReference type="PANTHER" id="PTHR24422:SF19">
    <property type="entry name" value="CHEMOTAXIS PROTEIN METHYLTRANSFERASE"/>
    <property type="match status" value="1"/>
</dbReference>
<dbReference type="Pfam" id="PF01739">
    <property type="entry name" value="CheR"/>
    <property type="match status" value="1"/>
</dbReference>
<feature type="domain" description="CheR-type methyltransferase" evidence="7">
    <location>
        <begin position="4"/>
        <end position="271"/>
    </location>
</feature>
<evidence type="ECO:0000256" key="1">
    <source>
        <dbReference type="ARBA" id="ARBA00001541"/>
    </source>
</evidence>
<organism evidence="8 10">
    <name type="scientific">Iodobacter fluviatilis</name>
    <dbReference type="NCBI Taxonomy" id="537"/>
    <lineage>
        <taxon>Bacteria</taxon>
        <taxon>Pseudomonadati</taxon>
        <taxon>Pseudomonadota</taxon>
        <taxon>Betaproteobacteria</taxon>
        <taxon>Neisseriales</taxon>
        <taxon>Chitinibacteraceae</taxon>
        <taxon>Iodobacter</taxon>
    </lineage>
</organism>
<dbReference type="SMART" id="SM00138">
    <property type="entry name" value="MeTrc"/>
    <property type="match status" value="1"/>
</dbReference>
<evidence type="ECO:0000313" key="10">
    <source>
        <dbReference type="Proteomes" id="UP000255108"/>
    </source>
</evidence>
<dbReference type="InterPro" id="IPR029063">
    <property type="entry name" value="SAM-dependent_MTases_sf"/>
</dbReference>
<dbReference type="Pfam" id="PF03705">
    <property type="entry name" value="CheR_N"/>
    <property type="match status" value="1"/>
</dbReference>
<reference evidence="8 10" key="1">
    <citation type="submission" date="2018-06" db="EMBL/GenBank/DDBJ databases">
        <authorList>
            <consortium name="Pathogen Informatics"/>
            <person name="Doyle S."/>
        </authorList>
    </citation>
    <scope>NUCLEOTIDE SEQUENCE [LARGE SCALE GENOMIC DNA]</scope>
    <source>
        <strain evidence="8 10">NCTC11159</strain>
    </source>
</reference>
<proteinExistence type="predicted"/>
<dbReference type="OrthoDB" id="9816309at2"/>
<evidence type="ECO:0000256" key="2">
    <source>
        <dbReference type="ARBA" id="ARBA00022603"/>
    </source>
</evidence>
<keyword evidence="4 5" id="KW-0949">S-adenosyl-L-methionine</keyword>
<reference evidence="9 11" key="2">
    <citation type="submission" date="2019-03" db="EMBL/GenBank/DDBJ databases">
        <title>Genomic Encyclopedia of Type Strains, Phase IV (KMG-IV): sequencing the most valuable type-strain genomes for metagenomic binning, comparative biology and taxonomic classification.</title>
        <authorList>
            <person name="Goeker M."/>
        </authorList>
    </citation>
    <scope>NUCLEOTIDE SEQUENCE [LARGE SCALE GENOMIC DNA]</scope>
    <source>
        <strain evidence="9 11">DSM 3764</strain>
    </source>
</reference>
<dbReference type="InterPro" id="IPR022641">
    <property type="entry name" value="CheR_N"/>
</dbReference>
<feature type="binding site" evidence="6">
    <location>
        <position position="80"/>
    </location>
    <ligand>
        <name>S-adenosyl-L-methionine</name>
        <dbReference type="ChEBI" id="CHEBI:59789"/>
    </ligand>
</feature>
<sequence>MLPTPSREFQFTEQDFEKVRKLIYNYAGIALSPAKQDMVYGRLAKRLRALGLQSFNDYLQLLERGNSKEFELFTNSLTTNLTSFFREAHHFPILAEHLLAHRSAGALQVWSSASSTGEEPYSIAMAACEAFDSMRPPVKITATDLDTNVLETGRIGIYAGEEVERMGPQRVKRFFDKLADGRYQAKQELRDLITFKRLNLVEATWTIRGPFDVVFCRNVMIYFDKPTQLKILERFAPQMKPSGLLVVGHSENLYHAAQLFKLRGKTVYELV</sequence>
<dbReference type="GO" id="GO:0032259">
    <property type="term" value="P:methylation"/>
    <property type="evidence" value="ECO:0007669"/>
    <property type="project" value="UniProtKB-KW"/>
</dbReference>
<feature type="binding site" evidence="6">
    <location>
        <position position="119"/>
    </location>
    <ligand>
        <name>S-adenosyl-L-methionine</name>
        <dbReference type="ChEBI" id="CHEBI:59789"/>
    </ligand>
</feature>
<dbReference type="InterPro" id="IPR050903">
    <property type="entry name" value="Bact_Chemotaxis_MeTrfase"/>
</dbReference>
<feature type="binding site" evidence="6">
    <location>
        <position position="82"/>
    </location>
    <ligand>
        <name>S-adenosyl-L-methionine</name>
        <dbReference type="ChEBI" id="CHEBI:59789"/>
    </ligand>
</feature>
<name>A0A377QAD5_9NEIS</name>
<comment type="function">
    <text evidence="5">Methylation of the membrane-bound methyl-accepting chemotaxis proteins (MCP) to form gamma-glutamyl methyl ester residues in MCP.</text>
</comment>
<dbReference type="GO" id="GO:0008983">
    <property type="term" value="F:protein-glutamate O-methyltransferase activity"/>
    <property type="evidence" value="ECO:0007669"/>
    <property type="project" value="UniProtKB-EC"/>
</dbReference>
<dbReference type="Proteomes" id="UP000295794">
    <property type="component" value="Unassembled WGS sequence"/>
</dbReference>
<evidence type="ECO:0000313" key="8">
    <source>
        <dbReference type="EMBL" id="STQ91787.1"/>
    </source>
</evidence>
<comment type="catalytic activity">
    <reaction evidence="1 5">
        <text>L-glutamyl-[protein] + S-adenosyl-L-methionine = [protein]-L-glutamate 5-O-methyl ester + S-adenosyl-L-homocysteine</text>
        <dbReference type="Rhea" id="RHEA:24452"/>
        <dbReference type="Rhea" id="RHEA-COMP:10208"/>
        <dbReference type="Rhea" id="RHEA-COMP:10311"/>
        <dbReference type="ChEBI" id="CHEBI:29973"/>
        <dbReference type="ChEBI" id="CHEBI:57856"/>
        <dbReference type="ChEBI" id="CHEBI:59789"/>
        <dbReference type="ChEBI" id="CHEBI:82795"/>
        <dbReference type="EC" id="2.1.1.80"/>
    </reaction>
</comment>
<dbReference type="SUPFAM" id="SSF53335">
    <property type="entry name" value="S-adenosyl-L-methionine-dependent methyltransferases"/>
    <property type="match status" value="1"/>
</dbReference>
<dbReference type="InterPro" id="IPR000780">
    <property type="entry name" value="CheR_MeTrfase"/>
</dbReference>
<dbReference type="SUPFAM" id="SSF47757">
    <property type="entry name" value="Chemotaxis receptor methyltransferase CheR, N-terminal domain"/>
    <property type="match status" value="1"/>
</dbReference>